<dbReference type="EMBL" id="VEVO01000019">
    <property type="protein sequence ID" value="KAF0026997.1"/>
    <property type="molecule type" value="Genomic_DNA"/>
</dbReference>
<sequence>MTSLPATCFPAVGGEPEIDLERRRPQLAWRCDNTFWMQLCAEGPREGPSTSELRQEPTDSLERRPAPQSFHPVPGLDPQPPPLTDCNQ</sequence>
<feature type="region of interest" description="Disordered" evidence="1">
    <location>
        <begin position="42"/>
        <end position="88"/>
    </location>
</feature>
<organism evidence="2 3">
    <name type="scientific">Scophthalmus maximus</name>
    <name type="common">Turbot</name>
    <name type="synonym">Psetta maxima</name>
    <dbReference type="NCBI Taxonomy" id="52904"/>
    <lineage>
        <taxon>Eukaryota</taxon>
        <taxon>Metazoa</taxon>
        <taxon>Chordata</taxon>
        <taxon>Craniata</taxon>
        <taxon>Vertebrata</taxon>
        <taxon>Euteleostomi</taxon>
        <taxon>Actinopterygii</taxon>
        <taxon>Neopterygii</taxon>
        <taxon>Teleostei</taxon>
        <taxon>Neoteleostei</taxon>
        <taxon>Acanthomorphata</taxon>
        <taxon>Carangaria</taxon>
        <taxon>Pleuronectiformes</taxon>
        <taxon>Pleuronectoidei</taxon>
        <taxon>Scophthalmidae</taxon>
        <taxon>Scophthalmus</taxon>
    </lineage>
</organism>
<reference evidence="2 3" key="1">
    <citation type="submission" date="2019-06" db="EMBL/GenBank/DDBJ databases">
        <title>Draft genomes of female and male turbot (Scophthalmus maximus).</title>
        <authorList>
            <person name="Xu H."/>
            <person name="Xu X.-W."/>
            <person name="Shao C."/>
            <person name="Chen S."/>
        </authorList>
    </citation>
    <scope>NUCLEOTIDE SEQUENCE [LARGE SCALE GENOMIC DNA]</scope>
    <source>
        <strain evidence="2">Ysfricsl-2016a</strain>
        <tissue evidence="2">Blood</tissue>
    </source>
</reference>
<accession>A0A6A4S1Y3</accession>
<feature type="compositionally biased region" description="Pro residues" evidence="1">
    <location>
        <begin position="75"/>
        <end position="88"/>
    </location>
</feature>
<evidence type="ECO:0000313" key="2">
    <source>
        <dbReference type="EMBL" id="KAF0026997.1"/>
    </source>
</evidence>
<comment type="caution">
    <text evidence="2">The sequence shown here is derived from an EMBL/GenBank/DDBJ whole genome shotgun (WGS) entry which is preliminary data.</text>
</comment>
<feature type="compositionally biased region" description="Basic and acidic residues" evidence="1">
    <location>
        <begin position="53"/>
        <end position="65"/>
    </location>
</feature>
<evidence type="ECO:0000313" key="3">
    <source>
        <dbReference type="Proteomes" id="UP000438429"/>
    </source>
</evidence>
<proteinExistence type="predicted"/>
<gene>
    <name evidence="2" type="ORF">F2P81_021734</name>
</gene>
<evidence type="ECO:0000256" key="1">
    <source>
        <dbReference type="SAM" id="MobiDB-lite"/>
    </source>
</evidence>
<name>A0A6A4S1Y3_SCOMX</name>
<protein>
    <submittedName>
        <fullName evidence="2">Uncharacterized protein</fullName>
    </submittedName>
</protein>
<dbReference type="Proteomes" id="UP000438429">
    <property type="component" value="Unassembled WGS sequence"/>
</dbReference>
<dbReference type="AlphaFoldDB" id="A0A6A4S1Y3"/>